<feature type="compositionally biased region" description="Basic and acidic residues" evidence="11">
    <location>
        <begin position="158"/>
        <end position="170"/>
    </location>
</feature>
<dbReference type="GO" id="GO:0030686">
    <property type="term" value="C:90S preribosome"/>
    <property type="evidence" value="ECO:0007669"/>
    <property type="project" value="TreeGrafter"/>
</dbReference>
<dbReference type="OrthoDB" id="448446at2759"/>
<keyword evidence="7 10" id="KW-0539">Nucleus</keyword>
<reference evidence="12 13" key="1">
    <citation type="submission" date="2019-09" db="EMBL/GenBank/DDBJ databases">
        <title>Draft genome of the ectomycorrhizal ascomycete Sphaerosporella brunnea.</title>
        <authorList>
            <consortium name="DOE Joint Genome Institute"/>
            <person name="Benucci G.M."/>
            <person name="Marozzi G."/>
            <person name="Antonielli L."/>
            <person name="Sanchez S."/>
            <person name="Marco P."/>
            <person name="Wang X."/>
            <person name="Falini L.B."/>
            <person name="Barry K."/>
            <person name="Haridas S."/>
            <person name="Lipzen A."/>
            <person name="Labutti K."/>
            <person name="Grigoriev I.V."/>
            <person name="Murat C."/>
            <person name="Martin F."/>
            <person name="Albertini E."/>
            <person name="Donnini D."/>
            <person name="Bonito G."/>
        </authorList>
    </citation>
    <scope>NUCLEOTIDE SEQUENCE [LARGE SCALE GENOMIC DNA]</scope>
    <source>
        <strain evidence="12 13">Sb_GMNB300</strain>
    </source>
</reference>
<keyword evidence="13" id="KW-1185">Reference proteome</keyword>
<keyword evidence="4 10" id="KW-0690">Ribosome biogenesis</keyword>
<dbReference type="GO" id="GO:0005730">
    <property type="term" value="C:nucleolus"/>
    <property type="evidence" value="ECO:0007669"/>
    <property type="project" value="UniProtKB-SubCell"/>
</dbReference>
<evidence type="ECO:0000313" key="13">
    <source>
        <dbReference type="Proteomes" id="UP000326924"/>
    </source>
</evidence>
<feature type="region of interest" description="Disordered" evidence="11">
    <location>
        <begin position="148"/>
        <end position="170"/>
    </location>
</feature>
<evidence type="ECO:0000256" key="6">
    <source>
        <dbReference type="ARBA" id="ARBA00023054"/>
    </source>
</evidence>
<keyword evidence="5 10" id="KW-0698">rRNA processing</keyword>
<dbReference type="EMBL" id="VXIS01000143">
    <property type="protein sequence ID" value="KAA8901564.1"/>
    <property type="molecule type" value="Genomic_DNA"/>
</dbReference>
<evidence type="ECO:0000256" key="1">
    <source>
        <dbReference type="ARBA" id="ARBA00004604"/>
    </source>
</evidence>
<keyword evidence="6" id="KW-0175">Coiled coil</keyword>
<evidence type="ECO:0000256" key="7">
    <source>
        <dbReference type="ARBA" id="ARBA00023242"/>
    </source>
</evidence>
<comment type="similarity">
    <text evidence="2 10">Belongs to the RRP36 family.</text>
</comment>
<evidence type="ECO:0000256" key="11">
    <source>
        <dbReference type="SAM" id="MobiDB-lite"/>
    </source>
</evidence>
<evidence type="ECO:0000256" key="10">
    <source>
        <dbReference type="RuleBase" id="RU368027"/>
    </source>
</evidence>
<accession>A0A5J5ESU1</accession>
<comment type="subunit">
    <text evidence="3 10">Associates with 90S and pre-40S pre-ribosomal particles.</text>
</comment>
<dbReference type="InParanoid" id="A0A5J5ESU1"/>
<evidence type="ECO:0000256" key="8">
    <source>
        <dbReference type="ARBA" id="ARBA00023274"/>
    </source>
</evidence>
<sequence>MQVRRPRPQLRDDSDAEGYPNAKSGAARSKEEDERISDAGEEEAENFAFLEDYRNDEIRLLKEELRKTKDQRQFEQISKKPIFIESRKQTQQNKAGVEEVRRGHIKKERELVKQGKEPFYPKKSEIKKMVLEKQFSKMSDKQAERIIARKQKRKAQKERKNMPWERREVS</sequence>
<evidence type="ECO:0000256" key="5">
    <source>
        <dbReference type="ARBA" id="ARBA00022552"/>
    </source>
</evidence>
<feature type="compositionally biased region" description="Basic residues" evidence="11">
    <location>
        <begin position="148"/>
        <end position="157"/>
    </location>
</feature>
<organism evidence="12 13">
    <name type="scientific">Sphaerosporella brunnea</name>
    <dbReference type="NCBI Taxonomy" id="1250544"/>
    <lineage>
        <taxon>Eukaryota</taxon>
        <taxon>Fungi</taxon>
        <taxon>Dikarya</taxon>
        <taxon>Ascomycota</taxon>
        <taxon>Pezizomycotina</taxon>
        <taxon>Pezizomycetes</taxon>
        <taxon>Pezizales</taxon>
        <taxon>Pyronemataceae</taxon>
        <taxon>Sphaerosporella</taxon>
    </lineage>
</organism>
<comment type="subcellular location">
    <subcellularLocation>
        <location evidence="1 10">Nucleus</location>
        <location evidence="1 10">Nucleolus</location>
    </subcellularLocation>
</comment>
<comment type="caution">
    <text evidence="12">The sequence shown here is derived from an EMBL/GenBank/DDBJ whole genome shotgun (WGS) entry which is preliminary data.</text>
</comment>
<dbReference type="PANTHER" id="PTHR21738">
    <property type="entry name" value="RIBOSOMAL RNA PROCESSING PROTEIN 36 HOMOLOG"/>
    <property type="match status" value="1"/>
</dbReference>
<dbReference type="InterPro" id="IPR009292">
    <property type="entry name" value="RRP36"/>
</dbReference>
<evidence type="ECO:0000313" key="12">
    <source>
        <dbReference type="EMBL" id="KAA8901564.1"/>
    </source>
</evidence>
<evidence type="ECO:0000256" key="2">
    <source>
        <dbReference type="ARBA" id="ARBA00009418"/>
    </source>
</evidence>
<gene>
    <name evidence="12" type="ORF">FN846DRAFT_908915</name>
</gene>
<keyword evidence="8 10" id="KW-0687">Ribonucleoprotein</keyword>
<name>A0A5J5ESU1_9PEZI</name>
<feature type="region of interest" description="Disordered" evidence="11">
    <location>
        <begin position="1"/>
        <end position="42"/>
    </location>
</feature>
<dbReference type="GO" id="GO:0000462">
    <property type="term" value="P:maturation of SSU-rRNA from tricistronic rRNA transcript (SSU-rRNA, 5.8S rRNA, LSU-rRNA)"/>
    <property type="evidence" value="ECO:0007669"/>
    <property type="project" value="TreeGrafter"/>
</dbReference>
<dbReference type="Proteomes" id="UP000326924">
    <property type="component" value="Unassembled WGS sequence"/>
</dbReference>
<dbReference type="PANTHER" id="PTHR21738:SF0">
    <property type="entry name" value="RIBOSOMAL RNA PROCESSING PROTEIN 36 HOMOLOG"/>
    <property type="match status" value="1"/>
</dbReference>
<dbReference type="AlphaFoldDB" id="A0A5J5ESU1"/>
<protein>
    <recommendedName>
        <fullName evidence="10">rRNA biogenesis protein RRP36</fullName>
    </recommendedName>
</protein>
<comment type="function">
    <text evidence="9 10">Component of the 90S pre-ribosome involved in the maturation of rRNAs. Required for early cleavages of the pre-RNAs in the 40S ribosomal subunit maturation pathway.</text>
</comment>
<evidence type="ECO:0000256" key="4">
    <source>
        <dbReference type="ARBA" id="ARBA00022517"/>
    </source>
</evidence>
<evidence type="ECO:0000256" key="9">
    <source>
        <dbReference type="ARBA" id="ARBA00025053"/>
    </source>
</evidence>
<feature type="compositionally biased region" description="Basic and acidic residues" evidence="11">
    <location>
        <begin position="28"/>
        <end position="38"/>
    </location>
</feature>
<evidence type="ECO:0000256" key="3">
    <source>
        <dbReference type="ARBA" id="ARBA00011167"/>
    </source>
</evidence>
<proteinExistence type="inferred from homology"/>
<dbReference type="Pfam" id="PF06102">
    <property type="entry name" value="RRP36"/>
    <property type="match status" value="1"/>
</dbReference>